<feature type="non-terminal residue" evidence="1">
    <location>
        <position position="31"/>
    </location>
</feature>
<evidence type="ECO:0000313" key="1">
    <source>
        <dbReference type="EMBL" id="GAH97664.1"/>
    </source>
</evidence>
<proteinExistence type="predicted"/>
<gene>
    <name evidence="1" type="ORF">S03H2_73145</name>
</gene>
<name>X1L5F2_9ZZZZ</name>
<comment type="caution">
    <text evidence="1">The sequence shown here is derived from an EMBL/GenBank/DDBJ whole genome shotgun (WGS) entry which is preliminary data.</text>
</comment>
<feature type="non-terminal residue" evidence="1">
    <location>
        <position position="1"/>
    </location>
</feature>
<sequence length="31" mass="3764">EEIHQKKYLDFEGQKGTYITDLEFENLSEMK</sequence>
<accession>X1L5F2</accession>
<dbReference type="EMBL" id="BARU01049967">
    <property type="protein sequence ID" value="GAH97664.1"/>
    <property type="molecule type" value="Genomic_DNA"/>
</dbReference>
<dbReference type="AlphaFoldDB" id="X1L5F2"/>
<protein>
    <submittedName>
        <fullName evidence="1">Uncharacterized protein</fullName>
    </submittedName>
</protein>
<reference evidence="1" key="1">
    <citation type="journal article" date="2014" name="Front. Microbiol.">
        <title>High frequency of phylogenetically diverse reductive dehalogenase-homologous genes in deep subseafloor sedimentary metagenomes.</title>
        <authorList>
            <person name="Kawai M."/>
            <person name="Futagami T."/>
            <person name="Toyoda A."/>
            <person name="Takaki Y."/>
            <person name="Nishi S."/>
            <person name="Hori S."/>
            <person name="Arai W."/>
            <person name="Tsubouchi T."/>
            <person name="Morono Y."/>
            <person name="Uchiyama I."/>
            <person name="Ito T."/>
            <person name="Fujiyama A."/>
            <person name="Inagaki F."/>
            <person name="Takami H."/>
        </authorList>
    </citation>
    <scope>NUCLEOTIDE SEQUENCE</scope>
    <source>
        <strain evidence="1">Expedition CK06-06</strain>
    </source>
</reference>
<organism evidence="1">
    <name type="scientific">marine sediment metagenome</name>
    <dbReference type="NCBI Taxonomy" id="412755"/>
    <lineage>
        <taxon>unclassified sequences</taxon>
        <taxon>metagenomes</taxon>
        <taxon>ecological metagenomes</taxon>
    </lineage>
</organism>